<gene>
    <name evidence="1" type="ORF">SAMN04488568_11924</name>
</gene>
<sequence length="124" mass="13877">MSFQAYQKASTRVEDPRSTEYRLFAQVTRALMQASETDQIEISSRIDALDWNRRLWSNLGADCASTENKLPEQLRASIISLSLFVSKYTSQVMRGTGEFEVLIDLNRTIMQGLAPQPTAANSAA</sequence>
<accession>A0A1G9VFK2</accession>
<dbReference type="NCBIfam" id="NF009435">
    <property type="entry name" value="PRK12794.1"/>
    <property type="match status" value="1"/>
</dbReference>
<keyword evidence="1" id="KW-0969">Cilium</keyword>
<dbReference type="GO" id="GO:0044781">
    <property type="term" value="P:bacterial-type flagellum organization"/>
    <property type="evidence" value="ECO:0007669"/>
    <property type="project" value="InterPro"/>
</dbReference>
<dbReference type="AlphaFoldDB" id="A0A1G9VFK2"/>
<reference evidence="1 2" key="1">
    <citation type="submission" date="2016-10" db="EMBL/GenBank/DDBJ databases">
        <authorList>
            <person name="de Groot N.N."/>
        </authorList>
    </citation>
    <scope>NUCLEOTIDE SEQUENCE [LARGE SCALE GENOMIC DNA]</scope>
    <source>
        <strain evidence="1 2">DSM 16077</strain>
    </source>
</reference>
<keyword evidence="2" id="KW-1185">Reference proteome</keyword>
<dbReference type="Proteomes" id="UP000199759">
    <property type="component" value="Unassembled WGS sequence"/>
</dbReference>
<name>A0A1G9VFK2_9PROT</name>
<organism evidence="1 2">
    <name type="scientific">Maricaulis salignorans</name>
    <dbReference type="NCBI Taxonomy" id="144026"/>
    <lineage>
        <taxon>Bacteria</taxon>
        <taxon>Pseudomonadati</taxon>
        <taxon>Pseudomonadota</taxon>
        <taxon>Alphaproteobacteria</taxon>
        <taxon>Maricaulales</taxon>
        <taxon>Maricaulaceae</taxon>
        <taxon>Maricaulis</taxon>
    </lineage>
</organism>
<dbReference type="EMBL" id="FNHG01000019">
    <property type="protein sequence ID" value="SDM70974.1"/>
    <property type="molecule type" value="Genomic_DNA"/>
</dbReference>
<dbReference type="OrthoDB" id="9808944at2"/>
<dbReference type="RefSeq" id="WP_091771402.1">
    <property type="nucleotide sequence ID" value="NZ_FNHG01000019.1"/>
</dbReference>
<dbReference type="STRING" id="144026.SAMN04488568_11924"/>
<proteinExistence type="predicted"/>
<keyword evidence="1" id="KW-0966">Cell projection</keyword>
<evidence type="ECO:0000313" key="1">
    <source>
        <dbReference type="EMBL" id="SDM70974.1"/>
    </source>
</evidence>
<dbReference type="Pfam" id="PF07309">
    <property type="entry name" value="FlaF"/>
    <property type="match status" value="1"/>
</dbReference>
<dbReference type="InterPro" id="IPR010845">
    <property type="entry name" value="FlaF"/>
</dbReference>
<evidence type="ECO:0000313" key="2">
    <source>
        <dbReference type="Proteomes" id="UP000199759"/>
    </source>
</evidence>
<keyword evidence="1" id="KW-0282">Flagellum</keyword>
<protein>
    <submittedName>
        <fullName evidence="1">Flagellar protein FlaF</fullName>
    </submittedName>
</protein>